<evidence type="ECO:0000313" key="5">
    <source>
        <dbReference type="EMBL" id="QSE90790.1"/>
    </source>
</evidence>
<dbReference type="SUPFAM" id="SSF56801">
    <property type="entry name" value="Acetyl-CoA synthetase-like"/>
    <property type="match status" value="1"/>
</dbReference>
<feature type="domain" description="AMP-dependent synthetase/ligase" evidence="3">
    <location>
        <begin position="16"/>
        <end position="382"/>
    </location>
</feature>
<dbReference type="Proteomes" id="UP000662986">
    <property type="component" value="Chromosome"/>
</dbReference>
<evidence type="ECO:0000256" key="1">
    <source>
        <dbReference type="ARBA" id="ARBA00006432"/>
    </source>
</evidence>
<dbReference type="InterPro" id="IPR000873">
    <property type="entry name" value="AMP-dep_synth/lig_dom"/>
</dbReference>
<protein>
    <submittedName>
        <fullName evidence="5">AMP-binding protein</fullName>
    </submittedName>
</protein>
<gene>
    <name evidence="5" type="ORF">JWS13_20245</name>
</gene>
<evidence type="ECO:0000259" key="3">
    <source>
        <dbReference type="Pfam" id="PF00501"/>
    </source>
</evidence>
<evidence type="ECO:0000313" key="6">
    <source>
        <dbReference type="Proteomes" id="UP000662986"/>
    </source>
</evidence>
<organism evidence="5 6">
    <name type="scientific">Rhodococcus pseudokoreensis</name>
    <dbReference type="NCBI Taxonomy" id="2811421"/>
    <lineage>
        <taxon>Bacteria</taxon>
        <taxon>Bacillati</taxon>
        <taxon>Actinomycetota</taxon>
        <taxon>Actinomycetes</taxon>
        <taxon>Mycobacteriales</taxon>
        <taxon>Nocardiaceae</taxon>
        <taxon>Rhodococcus</taxon>
    </lineage>
</organism>
<keyword evidence="2" id="KW-0436">Ligase</keyword>
<dbReference type="PANTHER" id="PTHR43201">
    <property type="entry name" value="ACYL-COA SYNTHETASE"/>
    <property type="match status" value="1"/>
</dbReference>
<proteinExistence type="inferred from homology"/>
<evidence type="ECO:0000259" key="4">
    <source>
        <dbReference type="Pfam" id="PF13193"/>
    </source>
</evidence>
<comment type="similarity">
    <text evidence="1">Belongs to the ATP-dependent AMP-binding enzyme family.</text>
</comment>
<dbReference type="InterPro" id="IPR045851">
    <property type="entry name" value="AMP-bd_C_sf"/>
</dbReference>
<dbReference type="Pfam" id="PF13193">
    <property type="entry name" value="AMP-binding_C"/>
    <property type="match status" value="1"/>
</dbReference>
<dbReference type="Gene3D" id="3.40.50.12780">
    <property type="entry name" value="N-terminal domain of ligase-like"/>
    <property type="match status" value="1"/>
</dbReference>
<dbReference type="PANTHER" id="PTHR43201:SF5">
    <property type="entry name" value="MEDIUM-CHAIN ACYL-COA LIGASE ACSF2, MITOCHONDRIAL"/>
    <property type="match status" value="1"/>
</dbReference>
<name>A0A974ZUD2_9NOCA</name>
<dbReference type="Gene3D" id="3.30.300.30">
    <property type="match status" value="1"/>
</dbReference>
<dbReference type="PROSITE" id="PS00455">
    <property type="entry name" value="AMP_BINDING"/>
    <property type="match status" value="1"/>
</dbReference>
<dbReference type="EMBL" id="CP070619">
    <property type="protein sequence ID" value="QSE90790.1"/>
    <property type="molecule type" value="Genomic_DNA"/>
</dbReference>
<sequence>MTVDNLSALTAPQILSHHASRRADHVFCDFSGDQWTYGMLDGAVTRAANGFKSLGVERGQRVAYMLANHVDTMVVWLGLMRLGAIVVPINTAYKGEFLRHQIADSQASIVVAESGYIDRLVAVAEGAPLVHTVIVRGEQVGAGRLKVFGLDEVKSGSTDPVDDSDITPATSAMLMYTSGTTGPSKGCTVSHGYVTTCGTSMVGCYGLREDDILWISAPMYHFGCLASAVMPTLITGSTVAIAPKFSLSDFWPAIERSRATIAMLISTMVTLVAHAPDSEASIRCKGQLRLINGAPLGEEEQQLFKERFGVQHAGPAGYGITEASIVTQNKISEPSPAGSSGKRFEVFDVKIVDDDNNECPPGVPGLIFVKPSVPHAMMDGYWNNPEATARVFRDGWFNTGDIGKLDEDGYFYFLDRAKDYLRKGGENISSFEMESAFLQHPAVRDVAVHAVISELSEDEIKATIVLNDDASVTEYEFCRWSMDHVPAYAVPRFIEFRGELPKNMVGRVLKFELRDEGRTPATWDREETDLAVQRRSAPVKRG</sequence>
<feature type="domain" description="AMP-binding enzyme C-terminal" evidence="4">
    <location>
        <begin position="432"/>
        <end position="506"/>
    </location>
</feature>
<accession>A0A974ZUD2</accession>
<reference evidence="5 6" key="1">
    <citation type="journal article" date="2021" name="Microbiol. Resour. Announc.">
        <title>Complete Genome Sequences of Two Rhodococcus sp. Strains with Large and Linear Chromosomes, Isolated from Apple Rhizosphere.</title>
        <authorList>
            <person name="Benning S."/>
            <person name="Brugnone N."/>
            <person name="Siani R."/>
            <person name="Kublik S."/>
            <person name="Schloter M."/>
            <person name="Rad V."/>
        </authorList>
    </citation>
    <scope>NUCLEOTIDE SEQUENCE [LARGE SCALE GENOMIC DNA]</scope>
    <source>
        <strain evidence="5 6">R79</strain>
    </source>
</reference>
<evidence type="ECO:0000256" key="2">
    <source>
        <dbReference type="ARBA" id="ARBA00022598"/>
    </source>
</evidence>
<reference evidence="5 6" key="2">
    <citation type="journal article" date="2022" name="Arch. Microbiol.">
        <title>Rhodococcus pseudokoreensis sp. nov. isolated from the rhizosphere of young M26 apple rootstocks.</title>
        <authorList>
            <person name="Kampfer P."/>
            <person name="Glaeser S.P."/>
            <person name="Blom J."/>
            <person name="Wolf J."/>
            <person name="Benning S."/>
            <person name="Schloter M."/>
            <person name="Neumann-Schaal M."/>
        </authorList>
    </citation>
    <scope>NUCLEOTIDE SEQUENCE [LARGE SCALE GENOMIC DNA]</scope>
    <source>
        <strain evidence="5 6">R79</strain>
    </source>
</reference>
<dbReference type="RefSeq" id="WP_206007212.1">
    <property type="nucleotide sequence ID" value="NZ_CP070619.1"/>
</dbReference>
<dbReference type="InterPro" id="IPR020845">
    <property type="entry name" value="AMP-binding_CS"/>
</dbReference>
<dbReference type="InterPro" id="IPR025110">
    <property type="entry name" value="AMP-bd_C"/>
</dbReference>
<dbReference type="Pfam" id="PF00501">
    <property type="entry name" value="AMP-binding"/>
    <property type="match status" value="1"/>
</dbReference>
<dbReference type="InterPro" id="IPR042099">
    <property type="entry name" value="ANL_N_sf"/>
</dbReference>
<keyword evidence="6" id="KW-1185">Reference proteome</keyword>